<accession>A0A443SL41</accession>
<comment type="subcellular location">
    <subcellularLocation>
        <location evidence="1">Cytoplasm</location>
    </subcellularLocation>
</comment>
<dbReference type="PROSITE" id="PS50011">
    <property type="entry name" value="PROTEIN_KINASE_DOM"/>
    <property type="match status" value="1"/>
</dbReference>
<dbReference type="InterPro" id="IPR050588">
    <property type="entry name" value="WNK_Ser-Thr_kinase"/>
</dbReference>
<keyword evidence="14" id="KW-1185">Reference proteome</keyword>
<name>A0A443SL41_9ACAR</name>
<dbReference type="GO" id="GO:0005524">
    <property type="term" value="F:ATP binding"/>
    <property type="evidence" value="ECO:0007669"/>
    <property type="project" value="UniProtKB-KW"/>
</dbReference>
<proteinExistence type="predicted"/>
<evidence type="ECO:0000256" key="8">
    <source>
        <dbReference type="ARBA" id="ARBA00022840"/>
    </source>
</evidence>
<dbReference type="FunFam" id="3.30.200.20:FF:001054">
    <property type="entry name" value="Serine/threonine-protein kinase WNK1"/>
    <property type="match status" value="1"/>
</dbReference>
<evidence type="ECO:0000313" key="14">
    <source>
        <dbReference type="Proteomes" id="UP000288716"/>
    </source>
</evidence>
<evidence type="ECO:0000256" key="11">
    <source>
        <dbReference type="SAM" id="MobiDB-lite"/>
    </source>
</evidence>
<evidence type="ECO:0000259" key="12">
    <source>
        <dbReference type="PROSITE" id="PS50011"/>
    </source>
</evidence>
<dbReference type="Gene3D" id="1.10.510.10">
    <property type="entry name" value="Transferase(Phosphotransferase) domain 1"/>
    <property type="match status" value="1"/>
</dbReference>
<dbReference type="Gene3D" id="3.10.20.90">
    <property type="entry name" value="Phosphatidylinositol 3-kinase Catalytic Subunit, Chain A, domain 1"/>
    <property type="match status" value="1"/>
</dbReference>
<dbReference type="Gene3D" id="3.30.200.20">
    <property type="entry name" value="Phosphorylase Kinase, domain 1"/>
    <property type="match status" value="1"/>
</dbReference>
<evidence type="ECO:0000313" key="13">
    <source>
        <dbReference type="EMBL" id="RWS28256.1"/>
    </source>
</evidence>
<dbReference type="STRING" id="299467.A0A443SL41"/>
<comment type="caution">
    <text evidence="13">The sequence shown here is derived from an EMBL/GenBank/DDBJ whole genome shotgun (WGS) entry which is preliminary data.</text>
</comment>
<evidence type="ECO:0000256" key="5">
    <source>
        <dbReference type="ARBA" id="ARBA00022679"/>
    </source>
</evidence>
<evidence type="ECO:0000256" key="7">
    <source>
        <dbReference type="ARBA" id="ARBA00022777"/>
    </source>
</evidence>
<dbReference type="InterPro" id="IPR011009">
    <property type="entry name" value="Kinase-like_dom_sf"/>
</dbReference>
<organism evidence="13 14">
    <name type="scientific">Leptotrombidium deliense</name>
    <dbReference type="NCBI Taxonomy" id="299467"/>
    <lineage>
        <taxon>Eukaryota</taxon>
        <taxon>Metazoa</taxon>
        <taxon>Ecdysozoa</taxon>
        <taxon>Arthropoda</taxon>
        <taxon>Chelicerata</taxon>
        <taxon>Arachnida</taxon>
        <taxon>Acari</taxon>
        <taxon>Acariformes</taxon>
        <taxon>Trombidiformes</taxon>
        <taxon>Prostigmata</taxon>
        <taxon>Anystina</taxon>
        <taxon>Parasitengona</taxon>
        <taxon>Trombiculoidea</taxon>
        <taxon>Trombiculidae</taxon>
        <taxon>Leptotrombidium</taxon>
    </lineage>
</organism>
<evidence type="ECO:0000256" key="10">
    <source>
        <dbReference type="ARBA" id="ARBA00048679"/>
    </source>
</evidence>
<dbReference type="InterPro" id="IPR000719">
    <property type="entry name" value="Prot_kinase_dom"/>
</dbReference>
<keyword evidence="4" id="KW-0723">Serine/threonine-protein kinase</keyword>
<evidence type="ECO:0000256" key="1">
    <source>
        <dbReference type="ARBA" id="ARBA00004496"/>
    </source>
</evidence>
<protein>
    <recommendedName>
        <fullName evidence="2">non-specific serine/threonine protein kinase</fullName>
        <ecNumber evidence="2">2.7.11.1</ecNumber>
    </recommendedName>
</protein>
<dbReference type="EMBL" id="NCKV01001484">
    <property type="protein sequence ID" value="RWS28256.1"/>
    <property type="molecule type" value="Genomic_DNA"/>
</dbReference>
<keyword evidence="7" id="KW-0418">Kinase</keyword>
<dbReference type="InterPro" id="IPR001245">
    <property type="entry name" value="Ser-Thr/Tyr_kinase_cat_dom"/>
</dbReference>
<evidence type="ECO:0000256" key="4">
    <source>
        <dbReference type="ARBA" id="ARBA00022527"/>
    </source>
</evidence>
<comment type="catalytic activity">
    <reaction evidence="10">
        <text>L-seryl-[protein] + ATP = O-phospho-L-seryl-[protein] + ADP + H(+)</text>
        <dbReference type="Rhea" id="RHEA:17989"/>
        <dbReference type="Rhea" id="RHEA-COMP:9863"/>
        <dbReference type="Rhea" id="RHEA-COMP:11604"/>
        <dbReference type="ChEBI" id="CHEBI:15378"/>
        <dbReference type="ChEBI" id="CHEBI:29999"/>
        <dbReference type="ChEBI" id="CHEBI:30616"/>
        <dbReference type="ChEBI" id="CHEBI:83421"/>
        <dbReference type="ChEBI" id="CHEBI:456216"/>
        <dbReference type="EC" id="2.7.11.1"/>
    </reaction>
</comment>
<dbReference type="OrthoDB" id="4062651at2759"/>
<evidence type="ECO:0000256" key="3">
    <source>
        <dbReference type="ARBA" id="ARBA00022490"/>
    </source>
</evidence>
<dbReference type="GO" id="GO:0005737">
    <property type="term" value="C:cytoplasm"/>
    <property type="evidence" value="ECO:0007669"/>
    <property type="project" value="UniProtKB-SubCell"/>
</dbReference>
<gene>
    <name evidence="13" type="ORF">B4U80_06037</name>
</gene>
<keyword evidence="6" id="KW-0547">Nucleotide-binding</keyword>
<feature type="domain" description="Protein kinase" evidence="12">
    <location>
        <begin position="1"/>
        <end position="233"/>
    </location>
</feature>
<dbReference type="VEuPathDB" id="VectorBase:LDEU003785"/>
<feature type="region of interest" description="Disordered" evidence="11">
    <location>
        <begin position="35"/>
        <end position="56"/>
    </location>
</feature>
<dbReference type="Pfam" id="PF00069">
    <property type="entry name" value="Pkinase"/>
    <property type="match status" value="1"/>
</dbReference>
<dbReference type="Pfam" id="PF07714">
    <property type="entry name" value="PK_Tyr_Ser-Thr"/>
    <property type="match status" value="1"/>
</dbReference>
<evidence type="ECO:0000256" key="2">
    <source>
        <dbReference type="ARBA" id="ARBA00012513"/>
    </source>
</evidence>
<dbReference type="GO" id="GO:0004674">
    <property type="term" value="F:protein serine/threonine kinase activity"/>
    <property type="evidence" value="ECO:0007669"/>
    <property type="project" value="UniProtKB-KW"/>
</dbReference>
<evidence type="ECO:0000256" key="9">
    <source>
        <dbReference type="ARBA" id="ARBA00047899"/>
    </source>
</evidence>
<keyword evidence="8" id="KW-0067">ATP-binding</keyword>
<keyword evidence="3" id="KW-0963">Cytoplasm</keyword>
<dbReference type="Proteomes" id="UP000288716">
    <property type="component" value="Unassembled WGS sequence"/>
</dbReference>
<keyword evidence="5" id="KW-0808">Transferase</keyword>
<reference evidence="13 14" key="1">
    <citation type="journal article" date="2018" name="Gigascience">
        <title>Genomes of trombidid mites reveal novel predicted allergens and laterally-transferred genes associated with secondary metabolism.</title>
        <authorList>
            <person name="Dong X."/>
            <person name="Chaisiri K."/>
            <person name="Xia D."/>
            <person name="Armstrong S.D."/>
            <person name="Fang Y."/>
            <person name="Donnelly M.J."/>
            <person name="Kadowaki T."/>
            <person name="McGarry J.W."/>
            <person name="Darby A.C."/>
            <person name="Makepeace B.L."/>
        </authorList>
    </citation>
    <scope>NUCLEOTIDE SEQUENCE [LARGE SCALE GENOMIC DNA]</scope>
    <source>
        <strain evidence="13">UoL-UT</strain>
    </source>
</reference>
<comment type="catalytic activity">
    <reaction evidence="9">
        <text>L-threonyl-[protein] + ATP = O-phospho-L-threonyl-[protein] + ADP + H(+)</text>
        <dbReference type="Rhea" id="RHEA:46608"/>
        <dbReference type="Rhea" id="RHEA-COMP:11060"/>
        <dbReference type="Rhea" id="RHEA-COMP:11605"/>
        <dbReference type="ChEBI" id="CHEBI:15378"/>
        <dbReference type="ChEBI" id="CHEBI:30013"/>
        <dbReference type="ChEBI" id="CHEBI:30616"/>
        <dbReference type="ChEBI" id="CHEBI:61977"/>
        <dbReference type="ChEBI" id="CHEBI:456216"/>
        <dbReference type="EC" id="2.7.11.1"/>
    </reaction>
</comment>
<dbReference type="EC" id="2.7.11.1" evidence="2"/>
<dbReference type="GO" id="GO:0006884">
    <property type="term" value="P:cell volume homeostasis"/>
    <property type="evidence" value="ECO:0007669"/>
    <property type="project" value="UniProtKB-ARBA"/>
</dbReference>
<dbReference type="InterPro" id="IPR024678">
    <property type="entry name" value="Kinase_OSR1/WNK_CCT"/>
</dbReference>
<dbReference type="Pfam" id="PF12202">
    <property type="entry name" value="OSR1_C"/>
    <property type="match status" value="1"/>
</dbReference>
<dbReference type="PANTHER" id="PTHR13902">
    <property type="entry name" value="SERINE/THREONINE-PROTEIN KINASE WNK WITH NO LYSINE -RELATED"/>
    <property type="match status" value="1"/>
</dbReference>
<dbReference type="AlphaFoldDB" id="A0A443SL41"/>
<sequence>MNANDETAECDSNVVNVCEIKELPANECEIKATANGVQTVESSEKDEEVKASDSSPDGRFLKFEEIGRGSFKTVYKGLDTEAGVAVAWCELQVETEKLNKNERQRFKEEVEMLKGLQHSNIVRFYDYWENRSFAKSVIGTPEFMAPEMYEEHYDEAVDVYAFGMCLLEMATGEYPYAECSGPAQIYKKVTSGVLPQSFHKVECAEIRDIIATCVCLRKEERPNIKELLQMNFFQEETGFKIEVVNKEEFVSNKSSVNVELRLMVTDPKKRRDKHKENEAIQFNFDTEKDNGDEVAQALVTTGFLCEEDVRTVALLIRNQISLLLKDKQDQSVKANIEQGLQAIFANNSNSSNATGASVPVQSTTATPETAPCTVIDLSAATLNVTNGCENPVSLSAIESNSAKTLNNSVNAVESTDESLLSPSQESTIPVSTASIVEQANESAAVVTAAATTSTLTAVTAAVQTLTEANNITETTVTATAVVPVVTTVASVTPSLTTAVTVNATSVCFM</sequence>
<dbReference type="SUPFAM" id="SSF56112">
    <property type="entry name" value="Protein kinase-like (PK-like)"/>
    <property type="match status" value="1"/>
</dbReference>
<evidence type="ECO:0000256" key="6">
    <source>
        <dbReference type="ARBA" id="ARBA00022741"/>
    </source>
</evidence>